<evidence type="ECO:0000256" key="4">
    <source>
        <dbReference type="ARBA" id="ARBA00023136"/>
    </source>
</evidence>
<evidence type="ECO:0000256" key="5">
    <source>
        <dbReference type="SAM" id="Phobius"/>
    </source>
</evidence>
<dbReference type="EMBL" id="MPUK01000001">
    <property type="protein sequence ID" value="ONH70187.1"/>
    <property type="molecule type" value="Genomic_DNA"/>
</dbReference>
<comment type="caution">
    <text evidence="6">The sequence shown here is derived from an EMBL/GenBank/DDBJ whole genome shotgun (WGS) entry which is preliminary data.</text>
</comment>
<reference evidence="7" key="1">
    <citation type="journal article" date="2017" name="Genome Announc.">
        <title>Genome sequences of Cyberlindnera fabianii 65, Pichia kudriavzevii 129, and Saccharomyces cerevisiae 131 isolated from fermented masau fruits in Zimbabwe.</title>
        <authorList>
            <person name="van Rijswijck I.M.H."/>
            <person name="Derks M.F.L."/>
            <person name="Abee T."/>
            <person name="de Ridder D."/>
            <person name="Smid E.J."/>
        </authorList>
    </citation>
    <scope>NUCLEOTIDE SEQUENCE [LARGE SCALE GENOMIC DNA]</scope>
    <source>
        <strain evidence="7">65</strain>
    </source>
</reference>
<dbReference type="STRING" id="36022.A0A1V2LED3"/>
<feature type="transmembrane region" description="Helical" evidence="5">
    <location>
        <begin position="124"/>
        <end position="141"/>
    </location>
</feature>
<evidence type="ECO:0000256" key="1">
    <source>
        <dbReference type="ARBA" id="ARBA00004141"/>
    </source>
</evidence>
<name>A0A1V2LED3_CYBFA</name>
<comment type="subcellular location">
    <subcellularLocation>
        <location evidence="1">Membrane</location>
        <topology evidence="1">Multi-pass membrane protein</topology>
    </subcellularLocation>
</comment>
<keyword evidence="3 5" id="KW-1133">Transmembrane helix</keyword>
<feature type="transmembrane region" description="Helical" evidence="5">
    <location>
        <begin position="323"/>
        <end position="348"/>
    </location>
</feature>
<dbReference type="GO" id="GO:0005886">
    <property type="term" value="C:plasma membrane"/>
    <property type="evidence" value="ECO:0007669"/>
    <property type="project" value="TreeGrafter"/>
</dbReference>
<keyword evidence="2 5" id="KW-0812">Transmembrane</keyword>
<gene>
    <name evidence="6" type="ORF">BON22_0831</name>
</gene>
<dbReference type="InterPro" id="IPR036259">
    <property type="entry name" value="MFS_trans_sf"/>
</dbReference>
<dbReference type="SUPFAM" id="SSF103473">
    <property type="entry name" value="MFS general substrate transporter"/>
    <property type="match status" value="1"/>
</dbReference>
<keyword evidence="7" id="KW-1185">Reference proteome</keyword>
<feature type="transmembrane region" description="Helical" evidence="5">
    <location>
        <begin position="100"/>
        <end position="117"/>
    </location>
</feature>
<dbReference type="Gene3D" id="1.20.1250.20">
    <property type="entry name" value="MFS general substrate transporter like domains"/>
    <property type="match status" value="1"/>
</dbReference>
<feature type="transmembrane region" description="Helical" evidence="5">
    <location>
        <begin position="516"/>
        <end position="536"/>
    </location>
</feature>
<dbReference type="VEuPathDB" id="FungiDB:BON22_0831"/>
<evidence type="ECO:0000256" key="3">
    <source>
        <dbReference type="ARBA" id="ARBA00022989"/>
    </source>
</evidence>
<dbReference type="GO" id="GO:0022857">
    <property type="term" value="F:transmembrane transporter activity"/>
    <property type="evidence" value="ECO:0007669"/>
    <property type="project" value="InterPro"/>
</dbReference>
<feature type="transmembrane region" description="Helical" evidence="5">
    <location>
        <begin position="422"/>
        <end position="441"/>
    </location>
</feature>
<evidence type="ECO:0000313" key="7">
    <source>
        <dbReference type="Proteomes" id="UP000189513"/>
    </source>
</evidence>
<dbReference type="InterPro" id="IPR011701">
    <property type="entry name" value="MFS"/>
</dbReference>
<feature type="transmembrane region" description="Helical" evidence="5">
    <location>
        <begin position="56"/>
        <end position="80"/>
    </location>
</feature>
<proteinExistence type="predicted"/>
<feature type="transmembrane region" description="Helical" evidence="5">
    <location>
        <begin position="212"/>
        <end position="232"/>
    </location>
</feature>
<organism evidence="6 7">
    <name type="scientific">Cyberlindnera fabianii</name>
    <name type="common">Yeast</name>
    <name type="synonym">Hansenula fabianii</name>
    <dbReference type="NCBI Taxonomy" id="36022"/>
    <lineage>
        <taxon>Eukaryota</taxon>
        <taxon>Fungi</taxon>
        <taxon>Dikarya</taxon>
        <taxon>Ascomycota</taxon>
        <taxon>Saccharomycotina</taxon>
        <taxon>Saccharomycetes</taxon>
        <taxon>Phaffomycetales</taxon>
        <taxon>Phaffomycetaceae</taxon>
        <taxon>Cyberlindnera</taxon>
    </lineage>
</organism>
<dbReference type="Pfam" id="PF07690">
    <property type="entry name" value="MFS_1"/>
    <property type="match status" value="1"/>
</dbReference>
<protein>
    <submittedName>
        <fullName evidence="6">Protein HOL1</fullName>
    </submittedName>
</protein>
<accession>A0A1V2LED3</accession>
<feature type="transmembrane region" description="Helical" evidence="5">
    <location>
        <begin position="187"/>
        <end position="206"/>
    </location>
</feature>
<dbReference type="OMA" id="YWCAIFL"/>
<feature type="transmembrane region" description="Helical" evidence="5">
    <location>
        <begin position="447"/>
        <end position="473"/>
    </location>
</feature>
<dbReference type="PANTHER" id="PTHR23502:SF30">
    <property type="entry name" value="TRANSPORTER, PUTATIVE (AFU_ORTHOLOGUE AFUA_8G04702)-RELATED"/>
    <property type="match status" value="1"/>
</dbReference>
<evidence type="ECO:0000313" key="6">
    <source>
        <dbReference type="EMBL" id="ONH70187.1"/>
    </source>
</evidence>
<keyword evidence="4 5" id="KW-0472">Membrane</keyword>
<evidence type="ECO:0000256" key="2">
    <source>
        <dbReference type="ARBA" id="ARBA00022692"/>
    </source>
</evidence>
<dbReference type="AlphaFoldDB" id="A0A1V2LED3"/>
<feature type="transmembrane region" description="Helical" evidence="5">
    <location>
        <begin position="380"/>
        <end position="401"/>
    </location>
</feature>
<dbReference type="Proteomes" id="UP000189513">
    <property type="component" value="Unassembled WGS sequence"/>
</dbReference>
<dbReference type="PANTHER" id="PTHR23502">
    <property type="entry name" value="MAJOR FACILITATOR SUPERFAMILY"/>
    <property type="match status" value="1"/>
</dbReference>
<sequence>MAGKINYDAIPGNTHLVDKDGHMAARHSAGQKEIVLIPTPSEDPDDPLNWTRNRKWWSMFCMVVYTYGVGVPSAAIYSVLTNIAEETDITLSQLNAGTGYMFLFFGLGCLIFQPLALQYGKRPIYLISTLATALICVWAPHTKSNGEWIGSKILQGFFGAPIESLCEISVTDIFFEHERARGMGIYAVALLTSNFVAPLVAGFITNGIGWEWVMYLCAIWGAVAFVFLFFFMEETNYTRVIHPQKLLEELEGVDPISPIKSKSPNDDEKKLGTVLSNQTIEERLADVNEAFESASSGNVSYTEKSTKTWIQKMSLTSGAQKRFLLPHFLLGPFKMAMFPSVLWAGFLYGSSLVWFNLLNATEATILGGAPYNFSPSMCGLAYISPTIFSVVFYFFAGYLSDWLKIRIAKSRPDGLSYPEDRLWVLLIYCFLGFLASIGWGVGAYYEVHWMCLVVSMGVLGGLGVFGAIGGVTYCSDCYHELDTEGMVVVIMIRNLMSFACSYGLTDWVLNMGYKNAFISSACILFFCNFTFLLMRLTGPYWRNKTKVFTKFADAADGLPVGLTLIGRRYTEESALKASKVVADALAA</sequence>